<proteinExistence type="predicted"/>
<evidence type="ECO:0000313" key="2">
    <source>
        <dbReference type="EMBL" id="OHU26821.1"/>
    </source>
</evidence>
<organism evidence="2 3">
    <name type="scientific">Mycobacteroides franklinii</name>
    <dbReference type="NCBI Taxonomy" id="948102"/>
    <lineage>
        <taxon>Bacteria</taxon>
        <taxon>Bacillati</taxon>
        <taxon>Actinomycetota</taxon>
        <taxon>Actinomycetes</taxon>
        <taxon>Mycobacteriales</taxon>
        <taxon>Mycobacteriaceae</taxon>
        <taxon>Mycobacteroides</taxon>
    </lineage>
</organism>
<dbReference type="STRING" id="948102.BKG76_07485"/>
<dbReference type="Gene3D" id="1.20.120.450">
    <property type="entry name" value="dinb family like domain"/>
    <property type="match status" value="1"/>
</dbReference>
<dbReference type="EMBL" id="MLIK01000018">
    <property type="protein sequence ID" value="OHU26821.1"/>
    <property type="molecule type" value="Genomic_DNA"/>
</dbReference>
<dbReference type="GeneID" id="57166641"/>
<comment type="caution">
    <text evidence="2">The sequence shown here is derived from an EMBL/GenBank/DDBJ whole genome shotgun (WGS) entry which is preliminary data.</text>
</comment>
<dbReference type="SUPFAM" id="SSF109854">
    <property type="entry name" value="DinB/YfiT-like putative metalloenzymes"/>
    <property type="match status" value="1"/>
</dbReference>
<dbReference type="InterPro" id="IPR024344">
    <property type="entry name" value="MDMPI_metal-binding"/>
</dbReference>
<gene>
    <name evidence="2" type="ORF">BKG76_07485</name>
</gene>
<dbReference type="RefSeq" id="WP_070937079.1">
    <property type="nucleotide sequence ID" value="NZ_MLIK01000018.1"/>
</dbReference>
<evidence type="ECO:0000313" key="3">
    <source>
        <dbReference type="Proteomes" id="UP000179616"/>
    </source>
</evidence>
<dbReference type="InterPro" id="IPR034660">
    <property type="entry name" value="DinB/YfiT-like"/>
</dbReference>
<feature type="domain" description="Mycothiol-dependent maleylpyruvate isomerase metal-binding" evidence="1">
    <location>
        <begin position="7"/>
        <end position="87"/>
    </location>
</feature>
<sequence>MKPKEMLATERASLAEFLYTLSDEDWLAPSLCEGWRVRDVAAHMALDAIPLGVYLGAAARARSIDKLNNHFVHEASEMSIPDLLHHVESGIRPGPWGHLMPSALHTDAMVHQQDIRRPLGRPRLIPEDRLYYALAHPDFGANPRRYTKGLRFVATDVDWARGSGPEVRGAGEALVLAMAGRPAVLSELEGDGVPTLAARMG</sequence>
<evidence type="ECO:0000259" key="1">
    <source>
        <dbReference type="Pfam" id="PF11716"/>
    </source>
</evidence>
<protein>
    <recommendedName>
        <fullName evidence="1">Mycothiol-dependent maleylpyruvate isomerase metal-binding domain-containing protein</fullName>
    </recommendedName>
</protein>
<dbReference type="Pfam" id="PF11716">
    <property type="entry name" value="MDMPI_N"/>
    <property type="match status" value="1"/>
</dbReference>
<accession>A0A1S1LFX6</accession>
<dbReference type="GO" id="GO:0046872">
    <property type="term" value="F:metal ion binding"/>
    <property type="evidence" value="ECO:0007669"/>
    <property type="project" value="InterPro"/>
</dbReference>
<dbReference type="AlphaFoldDB" id="A0A1S1LFX6"/>
<dbReference type="OrthoDB" id="5178565at2"/>
<name>A0A1S1LFX6_9MYCO</name>
<dbReference type="Proteomes" id="UP000179616">
    <property type="component" value="Unassembled WGS sequence"/>
</dbReference>
<dbReference type="InterPro" id="IPR017517">
    <property type="entry name" value="Maleyloyr_isom"/>
</dbReference>
<dbReference type="NCBIfam" id="TIGR03083">
    <property type="entry name" value="maleylpyruvate isomerase family mycothiol-dependent enzyme"/>
    <property type="match status" value="1"/>
</dbReference>
<reference evidence="2 3" key="1">
    <citation type="submission" date="2016-10" db="EMBL/GenBank/DDBJ databases">
        <title>Evaluation of Human, Veterinary and Environmental Mycobacterium chelonae Isolates by Core Genome Phylogenomic Analysis, Targeted Gene Comparison, and Anti-microbial Susceptibility Patterns: A Tale of Mistaken Identities.</title>
        <authorList>
            <person name="Fogelson S.B."/>
            <person name="Camus A.C."/>
            <person name="Lorenz W."/>
            <person name="Vasireddy R."/>
            <person name="Vasireddy S."/>
            <person name="Smith T."/>
            <person name="Brown-Elliott B.A."/>
            <person name="Wallace R.J.Jr."/>
            <person name="Hasan N.A."/>
            <person name="Reischl U."/>
            <person name="Sanchez S."/>
        </authorList>
    </citation>
    <scope>NUCLEOTIDE SEQUENCE [LARGE SCALE GENOMIC DNA]</scope>
    <source>
        <strain evidence="2 3">1559</strain>
    </source>
</reference>